<name>A0A916VJW3_9GAMM</name>
<accession>A0A916VJW3</accession>
<dbReference type="GO" id="GO:0046872">
    <property type="term" value="F:metal ion binding"/>
    <property type="evidence" value="ECO:0007669"/>
    <property type="project" value="UniProtKB-KW"/>
</dbReference>
<comment type="cofactor">
    <cofactor evidence="10">
        <name>[2Fe-2S] cluster</name>
        <dbReference type="ChEBI" id="CHEBI:190135"/>
    </cofactor>
</comment>
<keyword evidence="5 12" id="KW-0408">Iron</keyword>
<evidence type="ECO:0000256" key="3">
    <source>
        <dbReference type="ARBA" id="ARBA00022714"/>
    </source>
</evidence>
<evidence type="ECO:0000256" key="9">
    <source>
        <dbReference type="ARBA" id="ARBA00032788"/>
    </source>
</evidence>
<feature type="binding site" evidence="12">
    <location>
        <position position="102"/>
    </location>
    <ligand>
        <name>[2Fe-2S] cluster</name>
        <dbReference type="ChEBI" id="CHEBI:190135"/>
    </ligand>
</feature>
<keyword evidence="3 12" id="KW-0001">2Fe-2S</keyword>
<dbReference type="PIRSF" id="PIRSF000216">
    <property type="entry name" value="NADH_DH_24kDa"/>
    <property type="match status" value="1"/>
</dbReference>
<evidence type="ECO:0000313" key="14">
    <source>
        <dbReference type="Proteomes" id="UP000627715"/>
    </source>
</evidence>
<comment type="cofactor">
    <cofactor evidence="12">
        <name>[2Fe-2S] cluster</name>
        <dbReference type="ChEBI" id="CHEBI:190135"/>
    </cofactor>
    <text evidence="12">Binds 1 [2Fe-2S] cluster.</text>
</comment>
<evidence type="ECO:0000256" key="5">
    <source>
        <dbReference type="ARBA" id="ARBA00023004"/>
    </source>
</evidence>
<sequence>MWTVDLSSTMSEMIATTKKQSRQLSAEEIREIEHEKTHYPYTQAVGLEALKIVQKHQGWVSDESLLAVAEYLDIPVADLEGVATFFNMIFRRPVGKNVICLCDSVACWMLGCDDLKAQITSRLGIEYGETTEDGEFTLLPVPCLGACDKAPVLMVGRETHRHVDPENLDQLLNELQRENTKSKKTM</sequence>
<evidence type="ECO:0000256" key="8">
    <source>
        <dbReference type="ARBA" id="ARBA00031580"/>
    </source>
</evidence>
<reference evidence="13" key="1">
    <citation type="journal article" date="2014" name="Int. J. Syst. Evol. Microbiol.">
        <title>Complete genome sequence of Corynebacterium casei LMG S-19264T (=DSM 44701T), isolated from a smear-ripened cheese.</title>
        <authorList>
            <consortium name="US DOE Joint Genome Institute (JGI-PGF)"/>
            <person name="Walter F."/>
            <person name="Albersmeier A."/>
            <person name="Kalinowski J."/>
            <person name="Ruckert C."/>
        </authorList>
    </citation>
    <scope>NUCLEOTIDE SEQUENCE</scope>
    <source>
        <strain evidence="13">CGMCC 1.15425</strain>
    </source>
</reference>
<organism evidence="13 14">
    <name type="scientific">Pseudohongiella nitratireducens</name>
    <dbReference type="NCBI Taxonomy" id="1768907"/>
    <lineage>
        <taxon>Bacteria</taxon>
        <taxon>Pseudomonadati</taxon>
        <taxon>Pseudomonadota</taxon>
        <taxon>Gammaproteobacteria</taxon>
        <taxon>Pseudomonadales</taxon>
        <taxon>Pseudohongiellaceae</taxon>
        <taxon>Pseudohongiella</taxon>
    </lineage>
</organism>
<evidence type="ECO:0000256" key="10">
    <source>
        <dbReference type="ARBA" id="ARBA00034078"/>
    </source>
</evidence>
<feature type="binding site" evidence="12">
    <location>
        <position position="147"/>
    </location>
    <ligand>
        <name>[2Fe-2S] cluster</name>
        <dbReference type="ChEBI" id="CHEBI:190135"/>
    </ligand>
</feature>
<dbReference type="CDD" id="cd03064">
    <property type="entry name" value="TRX_Fd_NuoE"/>
    <property type="match status" value="1"/>
</dbReference>
<dbReference type="InterPro" id="IPR036249">
    <property type="entry name" value="Thioredoxin-like_sf"/>
</dbReference>
<proteinExistence type="inferred from homology"/>
<evidence type="ECO:0000313" key="13">
    <source>
        <dbReference type="EMBL" id="GFZ83061.1"/>
    </source>
</evidence>
<dbReference type="InterPro" id="IPR041921">
    <property type="entry name" value="NuoE_N"/>
</dbReference>
<dbReference type="InterPro" id="IPR002023">
    <property type="entry name" value="NuoE-like"/>
</dbReference>
<dbReference type="FunFam" id="1.10.10.1590:FF:000001">
    <property type="entry name" value="NADH-quinone oxidoreductase subunit E"/>
    <property type="match status" value="1"/>
</dbReference>
<dbReference type="GO" id="GO:0003954">
    <property type="term" value="F:NADH dehydrogenase activity"/>
    <property type="evidence" value="ECO:0007669"/>
    <property type="project" value="TreeGrafter"/>
</dbReference>
<feature type="binding site" evidence="12">
    <location>
        <position position="107"/>
    </location>
    <ligand>
        <name>[2Fe-2S] cluster</name>
        <dbReference type="ChEBI" id="CHEBI:190135"/>
    </ligand>
</feature>
<keyword evidence="14" id="KW-1185">Reference proteome</keyword>
<evidence type="ECO:0000256" key="12">
    <source>
        <dbReference type="PIRSR" id="PIRSR000216-1"/>
    </source>
</evidence>
<dbReference type="SUPFAM" id="SSF52833">
    <property type="entry name" value="Thioredoxin-like"/>
    <property type="match status" value="1"/>
</dbReference>
<dbReference type="FunFam" id="3.40.30.10:FF:000015">
    <property type="entry name" value="NADH-quinone oxidoreductase subunit E"/>
    <property type="match status" value="1"/>
</dbReference>
<dbReference type="NCBIfam" id="TIGR01958">
    <property type="entry name" value="nuoE_fam"/>
    <property type="match status" value="1"/>
</dbReference>
<comment type="caution">
    <text evidence="13">The sequence shown here is derived from an EMBL/GenBank/DDBJ whole genome shotgun (WGS) entry which is preliminary data.</text>
</comment>
<reference evidence="13" key="2">
    <citation type="submission" date="2020-09" db="EMBL/GenBank/DDBJ databases">
        <authorList>
            <person name="Sun Q."/>
            <person name="Zhou Y."/>
        </authorList>
    </citation>
    <scope>NUCLEOTIDE SEQUENCE</scope>
    <source>
        <strain evidence="13">CGMCC 1.15425</strain>
    </source>
</reference>
<dbReference type="AlphaFoldDB" id="A0A916VJW3"/>
<dbReference type="Proteomes" id="UP000627715">
    <property type="component" value="Unassembled WGS sequence"/>
</dbReference>
<dbReference type="EMBL" id="BMIY01000014">
    <property type="protein sequence ID" value="GFZ83061.1"/>
    <property type="molecule type" value="Genomic_DNA"/>
</dbReference>
<evidence type="ECO:0000256" key="7">
    <source>
        <dbReference type="ARBA" id="ARBA00026021"/>
    </source>
</evidence>
<dbReference type="Pfam" id="PF01257">
    <property type="entry name" value="2Fe-2S_thioredx"/>
    <property type="match status" value="1"/>
</dbReference>
<feature type="binding site" evidence="12">
    <location>
        <position position="143"/>
    </location>
    <ligand>
        <name>[2Fe-2S] cluster</name>
        <dbReference type="ChEBI" id="CHEBI:190135"/>
    </ligand>
</feature>
<comment type="similarity">
    <text evidence="1">Belongs to the complex I 24 kDa subunit family.</text>
</comment>
<protein>
    <recommendedName>
        <fullName evidence="2">NADH-quinone oxidoreductase subunit E</fullName>
    </recommendedName>
    <alternativeName>
        <fullName evidence="8">NADH dehydrogenase I subunit E</fullName>
    </alternativeName>
    <alternativeName>
        <fullName evidence="9">NDH-1 subunit E</fullName>
    </alternativeName>
</protein>
<dbReference type="NCBIfam" id="NF005722">
    <property type="entry name" value="PRK07539.1-2"/>
    <property type="match status" value="1"/>
</dbReference>
<dbReference type="PANTHER" id="PTHR10371">
    <property type="entry name" value="NADH DEHYDROGENASE UBIQUINONE FLAVOPROTEIN 2, MITOCHONDRIAL"/>
    <property type="match status" value="1"/>
</dbReference>
<keyword evidence="4 12" id="KW-0479">Metal-binding</keyword>
<comment type="catalytic activity">
    <reaction evidence="11">
        <text>a quinone + NADH + 5 H(+)(in) = a quinol + NAD(+) + 4 H(+)(out)</text>
        <dbReference type="Rhea" id="RHEA:57888"/>
        <dbReference type="ChEBI" id="CHEBI:15378"/>
        <dbReference type="ChEBI" id="CHEBI:24646"/>
        <dbReference type="ChEBI" id="CHEBI:57540"/>
        <dbReference type="ChEBI" id="CHEBI:57945"/>
        <dbReference type="ChEBI" id="CHEBI:132124"/>
    </reaction>
</comment>
<dbReference type="InterPro" id="IPR042128">
    <property type="entry name" value="NuoE_dom"/>
</dbReference>
<dbReference type="PROSITE" id="PS01099">
    <property type="entry name" value="COMPLEX1_24K"/>
    <property type="match status" value="1"/>
</dbReference>
<keyword evidence="6 12" id="KW-0411">Iron-sulfur</keyword>
<evidence type="ECO:0000256" key="11">
    <source>
        <dbReference type="ARBA" id="ARBA00047712"/>
    </source>
</evidence>
<comment type="subunit">
    <text evidence="7">Composed of 13 different subunits. Subunits NuoCD, E, F, and G constitute the peripheral sector of the complex.</text>
</comment>
<evidence type="ECO:0000256" key="2">
    <source>
        <dbReference type="ARBA" id="ARBA00019898"/>
    </source>
</evidence>
<evidence type="ECO:0000256" key="6">
    <source>
        <dbReference type="ARBA" id="ARBA00023014"/>
    </source>
</evidence>
<evidence type="ECO:0000256" key="1">
    <source>
        <dbReference type="ARBA" id="ARBA00010643"/>
    </source>
</evidence>
<dbReference type="Gene3D" id="3.40.30.10">
    <property type="entry name" value="Glutaredoxin"/>
    <property type="match status" value="1"/>
</dbReference>
<dbReference type="Gene3D" id="1.10.10.1590">
    <property type="entry name" value="NADH-quinone oxidoreductase subunit E"/>
    <property type="match status" value="1"/>
</dbReference>
<dbReference type="GO" id="GO:0051537">
    <property type="term" value="F:2 iron, 2 sulfur cluster binding"/>
    <property type="evidence" value="ECO:0007669"/>
    <property type="project" value="UniProtKB-KW"/>
</dbReference>
<gene>
    <name evidence="13" type="primary">nuoE</name>
    <name evidence="13" type="ORF">GCM10011403_28270</name>
</gene>
<evidence type="ECO:0000256" key="4">
    <source>
        <dbReference type="ARBA" id="ARBA00022723"/>
    </source>
</evidence>
<dbReference type="PANTHER" id="PTHR10371:SF3">
    <property type="entry name" value="NADH DEHYDROGENASE [UBIQUINONE] FLAVOPROTEIN 2, MITOCHONDRIAL"/>
    <property type="match status" value="1"/>
</dbReference>